<accession>A0AA96EPT2</accession>
<name>A0AA96EPT2_9VIRU</name>
<proteinExistence type="predicted"/>
<organism evidence="1">
    <name type="scientific">Marseillevirus sp</name>
    <dbReference type="NCBI Taxonomy" id="2809551"/>
    <lineage>
        <taxon>Viruses</taxon>
        <taxon>Varidnaviria</taxon>
        <taxon>Bamfordvirae</taxon>
        <taxon>Nucleocytoviricota</taxon>
        <taxon>Megaviricetes</taxon>
        <taxon>Pimascovirales</taxon>
        <taxon>Pimascovirales incertae sedis</taxon>
        <taxon>Marseilleviridae</taxon>
        <taxon>Marseillevirus</taxon>
    </lineage>
</organism>
<evidence type="ECO:0000313" key="1">
    <source>
        <dbReference type="EMBL" id="WNL50111.1"/>
    </source>
</evidence>
<sequence>MQTLIAETKMHLLHGRKNALGKALDVIEVLTKDSPKKEKEYALCRYNESMSVKVLGIDIKAELLSMCGFAPDWGYVSDLLQEEVLEEEVEIFVNLEVTNAIWWETNEGMNYTFLPPRPLQNGDLQVRLSVSEGACTIHDVDGDSEIVESENAHLALSAACRQRKDYVLCSCAVEQLLD</sequence>
<protein>
    <submittedName>
        <fullName evidence="1">Uncharacterized protein</fullName>
    </submittedName>
</protein>
<reference evidence="1" key="1">
    <citation type="submission" date="2023-07" db="EMBL/GenBank/DDBJ databases">
        <authorList>
            <person name="Xia Y."/>
        </authorList>
    </citation>
    <scope>NUCLEOTIDE SEQUENCE</scope>
    <source>
        <strain evidence="1">E</strain>
    </source>
</reference>
<dbReference type="EMBL" id="OR343189">
    <property type="protein sequence ID" value="WNL50111.1"/>
    <property type="molecule type" value="Genomic_DNA"/>
</dbReference>
<gene>
    <name evidence="1" type="ORF">MarDSR_072</name>
</gene>